<gene>
    <name evidence="3" type="ORF">BET10_15075</name>
</gene>
<evidence type="ECO:0000313" key="3">
    <source>
        <dbReference type="EMBL" id="OHU90094.1"/>
    </source>
</evidence>
<reference evidence="3 4" key="1">
    <citation type="submission" date="2016-09" db="EMBL/GenBank/DDBJ databases">
        <title>Pseudoalteromonas amylolytica sp. nov., isolated from the surface seawater.</title>
        <authorList>
            <person name="Wu Y.-H."/>
            <person name="Cheng H."/>
            <person name="Jin X.-B."/>
            <person name="Wang C.-S."/>
            <person name="Xu X.-W."/>
        </authorList>
    </citation>
    <scope>NUCLEOTIDE SEQUENCE [LARGE SCALE GENOMIC DNA]</scope>
    <source>
        <strain evidence="3 4">JW1</strain>
    </source>
</reference>
<name>A0A1S1MTZ1_9GAMM</name>
<evidence type="ECO:0000313" key="4">
    <source>
        <dbReference type="Proteomes" id="UP000179786"/>
    </source>
</evidence>
<keyword evidence="1" id="KW-0175">Coiled coil</keyword>
<comment type="caution">
    <text evidence="3">The sequence shown here is derived from an EMBL/GenBank/DDBJ whole genome shotgun (WGS) entry which is preliminary data.</text>
</comment>
<organism evidence="3 4">
    <name type="scientific">Pseudoalteromonas amylolytica</name>
    <dbReference type="NCBI Taxonomy" id="1859457"/>
    <lineage>
        <taxon>Bacteria</taxon>
        <taxon>Pseudomonadati</taxon>
        <taxon>Pseudomonadota</taxon>
        <taxon>Gammaproteobacteria</taxon>
        <taxon>Alteromonadales</taxon>
        <taxon>Pseudoalteromonadaceae</taxon>
        <taxon>Pseudoalteromonas</taxon>
    </lineage>
</organism>
<evidence type="ECO:0000256" key="2">
    <source>
        <dbReference type="SAM" id="MobiDB-lite"/>
    </source>
</evidence>
<feature type="region of interest" description="Disordered" evidence="2">
    <location>
        <begin position="547"/>
        <end position="593"/>
    </location>
</feature>
<dbReference type="Proteomes" id="UP000179786">
    <property type="component" value="Unassembled WGS sequence"/>
</dbReference>
<dbReference type="EMBL" id="MKJU01000027">
    <property type="protein sequence ID" value="OHU90094.1"/>
    <property type="molecule type" value="Genomic_DNA"/>
</dbReference>
<protein>
    <submittedName>
        <fullName evidence="3">Uncharacterized protein</fullName>
    </submittedName>
</protein>
<feature type="compositionally biased region" description="Low complexity" evidence="2">
    <location>
        <begin position="559"/>
        <end position="575"/>
    </location>
</feature>
<proteinExistence type="predicted"/>
<sequence length="593" mass="63743">MNTYSENLQKTVSSTLGGLYAEEQKIQSDQRSAEYNLYYAQGALISCGDHKAHTHDQLAQARAVNEQAVLCDNIVVNLADTATQQQSNTTTAISNVATAAANIKAASNSISKIAANVGSALNIALASCYNTDIYKKTQQANHFISETANEAEYTSKLAMEASSKSSELMSSDVVANVTTSKNALEALLTELNDEVAKLTTQYESDQLTENDDKKAERKAEGVLKDAKSELLGVDDSIITANTNLNLDLTCTLTPQSGSIEVASTEYLGPFYRHPANLPIIPSATNQQFVFFAKASTQSSITLEQIETLFGEYYKAPASGGSNQETPAQETPANRFYLMAPSDDQHYQSITKHYAGSNNSNLVDIDGHAIALGQQYIAYVYVELSLEYQRYIGVYDNVISSPSASFTPALNVPSVSQIQVDTNSITVTLDQPSCHDEGEVHLDCRVMLLPEDKPDESGLLNCSDYDTVPFYFNTAIAQQVSSANYIKGTVNNNSVTADITSDTTDNFGDPLDKSGETTYYVAVLCLPADAADQTSYIPHLTLDGTTYPSGTQHTVSPPVSSASAKSSSTKSSSAKKTASKKASGDNESAETDQE</sequence>
<evidence type="ECO:0000256" key="1">
    <source>
        <dbReference type="SAM" id="Coils"/>
    </source>
</evidence>
<dbReference type="RefSeq" id="WP_070986062.1">
    <property type="nucleotide sequence ID" value="NZ_MKJU01000027.1"/>
</dbReference>
<keyword evidence="4" id="KW-1185">Reference proteome</keyword>
<feature type="compositionally biased region" description="Polar residues" evidence="2">
    <location>
        <begin position="547"/>
        <end position="558"/>
    </location>
</feature>
<accession>A0A1S1MTZ1</accession>
<dbReference type="STRING" id="1859457.BET10_15075"/>
<dbReference type="OrthoDB" id="723689at2"/>
<feature type="coiled-coil region" evidence="1">
    <location>
        <begin position="174"/>
        <end position="208"/>
    </location>
</feature>
<dbReference type="AlphaFoldDB" id="A0A1S1MTZ1"/>